<dbReference type="Proteomes" id="UP000002572">
    <property type="component" value="Chromosome"/>
</dbReference>
<dbReference type="EMBL" id="CP002432">
    <property type="protein sequence ID" value="ADU65813.1"/>
    <property type="molecule type" value="Genomic_DNA"/>
</dbReference>
<evidence type="ECO:0000313" key="3">
    <source>
        <dbReference type="Proteomes" id="UP000002572"/>
    </source>
</evidence>
<dbReference type="InterPro" id="IPR032811">
    <property type="entry name" value="Put_conjugal_transfer"/>
</dbReference>
<dbReference type="eggNOG" id="ENOG502ZBYH">
    <property type="taxonomic scope" value="Bacteria"/>
</dbReference>
<dbReference type="RefSeq" id="WP_013505694.1">
    <property type="nucleotide sequence ID" value="NC_014836.1"/>
</dbReference>
<dbReference type="InParanoid" id="E6W3U5"/>
<feature type="chain" id="PRO_5003213916" evidence="1">
    <location>
        <begin position="20"/>
        <end position="445"/>
    </location>
</feature>
<sequence>MKRISSALLVTLLPFSALAAPHFHPSGPNLTFGDISNPQTIMSTTANPAAGAAAEKRGLRFGLLGSVGFAIEVGNVEDMMDKLDDFMDYEFKDYELNFPNYTPGLELIQAQQDVNTVREALADYEYLEGEFNSFLADAHEKGYVKFGFSAHAPLMPVIATFDTLRGSLTFDANFSGQGKMFVHGDTIGTPAQITSNLPDSGMTDEQIATWIAAGNTPEVDTNANLSIHGGMLRELGVAYSARAYEHEKGLLYVGGRLKHYNAELSYVSVSTKDEDDAIDAIRDNMDANLVESTSLGLDVGVIWAAENYRVGATLVNFNEPSFDTPDGYIGKGKLERQIRTEGALYTASRNWVLGAGLDLNSAADLVGDDYQWMTLSAAYATQSWWIPGFRVGYRQNLAGEELSFLTSGVTLFKALNLDLAYSLDSADGDSVPRAMMFNLGLEVTF</sequence>
<proteinExistence type="predicted"/>
<dbReference type="Pfam" id="PF13729">
    <property type="entry name" value="TraF_2"/>
    <property type="match status" value="1"/>
</dbReference>
<reference evidence="2 3" key="1">
    <citation type="submission" date="2010-12" db="EMBL/GenBank/DDBJ databases">
        <title>Complete sequence of Desulfurispirillum indicum S5.</title>
        <authorList>
            <consortium name="US DOE Joint Genome Institute"/>
            <person name="Lucas S."/>
            <person name="Copeland A."/>
            <person name="Lapidus A."/>
            <person name="Cheng J.-F."/>
            <person name="Goodwin L."/>
            <person name="Pitluck S."/>
            <person name="Chertkov O."/>
            <person name="Held B."/>
            <person name="Detter J.C."/>
            <person name="Han C."/>
            <person name="Tapia R."/>
            <person name="Land M."/>
            <person name="Hauser L."/>
            <person name="Kyrpides N."/>
            <person name="Ivanova N."/>
            <person name="Mikhailova N."/>
            <person name="Haggblom M."/>
            <person name="Rauschenbach I."/>
            <person name="Bini E."/>
            <person name="Woyke T."/>
        </authorList>
    </citation>
    <scope>NUCLEOTIDE SEQUENCE [LARGE SCALE GENOMIC DNA]</scope>
    <source>
        <strain evidence="3">ATCC BAA-1389 / DSM 22839 / S5</strain>
    </source>
</reference>
<dbReference type="HOGENOM" id="CLU_045978_0_0_0"/>
<name>E6W3U5_DESIS</name>
<dbReference type="STRING" id="653733.Selin_1078"/>
<dbReference type="KEGG" id="din:Selin_1078"/>
<dbReference type="AlphaFoldDB" id="E6W3U5"/>
<evidence type="ECO:0000313" key="2">
    <source>
        <dbReference type="EMBL" id="ADU65813.1"/>
    </source>
</evidence>
<accession>E6W3U5</accession>
<dbReference type="OrthoDB" id="5610858at2"/>
<protein>
    <submittedName>
        <fullName evidence="2">Uncharacterized protein</fullName>
    </submittedName>
</protein>
<organism evidence="2 3">
    <name type="scientific">Desulfurispirillum indicum (strain ATCC BAA-1389 / DSM 22839 / S5)</name>
    <dbReference type="NCBI Taxonomy" id="653733"/>
    <lineage>
        <taxon>Bacteria</taxon>
        <taxon>Pseudomonadati</taxon>
        <taxon>Chrysiogenota</taxon>
        <taxon>Chrysiogenia</taxon>
        <taxon>Chrysiogenales</taxon>
        <taxon>Chrysiogenaceae</taxon>
        <taxon>Desulfurispirillum</taxon>
    </lineage>
</organism>
<gene>
    <name evidence="2" type="ordered locus">Selin_1078</name>
</gene>
<evidence type="ECO:0000256" key="1">
    <source>
        <dbReference type="SAM" id="SignalP"/>
    </source>
</evidence>
<keyword evidence="1" id="KW-0732">Signal</keyword>
<feature type="signal peptide" evidence="1">
    <location>
        <begin position="1"/>
        <end position="19"/>
    </location>
</feature>
<keyword evidence="3" id="KW-1185">Reference proteome</keyword>